<evidence type="ECO:0000313" key="4">
    <source>
        <dbReference type="Proteomes" id="UP000029646"/>
    </source>
</evidence>
<evidence type="ECO:0000313" key="3">
    <source>
        <dbReference type="Proteomes" id="UP000029641"/>
    </source>
</evidence>
<organism evidence="1 3">
    <name type="scientific">Jejuia pallidilutea</name>
    <dbReference type="NCBI Taxonomy" id="504487"/>
    <lineage>
        <taxon>Bacteria</taxon>
        <taxon>Pseudomonadati</taxon>
        <taxon>Bacteroidota</taxon>
        <taxon>Flavobacteriia</taxon>
        <taxon>Flavobacteriales</taxon>
        <taxon>Flavobacteriaceae</taxon>
        <taxon>Jejuia</taxon>
    </lineage>
</organism>
<dbReference type="EMBL" id="BBNR01000001">
    <property type="protein sequence ID" value="GAL65501.1"/>
    <property type="molecule type" value="Genomic_DNA"/>
</dbReference>
<name>A0A090VLC9_9FLAO</name>
<gene>
    <name evidence="1" type="ORF">JCM19301_3961</name>
    <name evidence="2" type="ORF">JCM19302_2637</name>
</gene>
<dbReference type="EMBL" id="BBNS01000004">
    <property type="protein sequence ID" value="GAL70062.1"/>
    <property type="molecule type" value="Genomic_DNA"/>
</dbReference>
<evidence type="ECO:0000313" key="2">
    <source>
        <dbReference type="EMBL" id="GAL70062.1"/>
    </source>
</evidence>
<evidence type="ECO:0000313" key="1">
    <source>
        <dbReference type="EMBL" id="GAL65501.1"/>
    </source>
</evidence>
<sequence length="46" mass="5605">MKTFTFALGLKFKFNLNEIPTFVGMMEWQEYLQAYKAQEHRIWGIF</sequence>
<dbReference type="Proteomes" id="UP000029646">
    <property type="component" value="Unassembled WGS sequence"/>
</dbReference>
<accession>A0A090VLC9</accession>
<proteinExistence type="predicted"/>
<dbReference type="AlphaFoldDB" id="A0A090VLC9"/>
<dbReference type="Proteomes" id="UP000029641">
    <property type="component" value="Unassembled WGS sequence"/>
</dbReference>
<protein>
    <submittedName>
        <fullName evidence="1">Uncharacterized protein</fullName>
    </submittedName>
</protein>
<comment type="caution">
    <text evidence="1">The sequence shown here is derived from an EMBL/GenBank/DDBJ whole genome shotgun (WGS) entry which is preliminary data.</text>
</comment>
<reference evidence="3 4" key="1">
    <citation type="journal article" date="2014" name="Genome Announc.">
        <title>Draft Genome Sequence of Marine Flavobacterium Jejuia pallidilutea Strain 11shimoA1 and Pigmentation Mutants.</title>
        <authorList>
            <person name="Takatani N."/>
            <person name="Nakanishi M."/>
            <person name="Meirelles P."/>
            <person name="Mino S."/>
            <person name="Suda W."/>
            <person name="Oshima K."/>
            <person name="Hattori M."/>
            <person name="Ohkuma M."/>
            <person name="Hosokawa M."/>
            <person name="Miyashita K."/>
            <person name="Thompson F.L."/>
            <person name="Niwa A."/>
            <person name="Sawabe T."/>
            <person name="Sawabe T."/>
        </authorList>
    </citation>
    <scope>NUCLEOTIDE SEQUENCE [LARGE SCALE GENOMIC DNA]</scope>
    <source>
        <strain evidence="1 3">JCM 19301</strain>
        <strain evidence="2">JCM 19302</strain>
        <strain evidence="4">JCM19302</strain>
    </source>
</reference>